<sequence length="152" mass="17438">MQILEFIWWWPHWVLPELHASSYQVTSNGCLNDDGCPVLFGEGSGGWPGEPSNLHCRLCRRHYNGMPLLVRYDGVYPYTRRRLWLRLCLDKAGAQLAEQPPPFLSLLQIGTSKTVRDFVQEMINDGPRKRRTACGAVKFKSFKITGERDAED</sequence>
<feature type="signal peptide" evidence="1">
    <location>
        <begin position="1"/>
        <end position="20"/>
    </location>
</feature>
<gene>
    <name evidence="2" type="ORF">SAY87_012379</name>
</gene>
<evidence type="ECO:0000313" key="3">
    <source>
        <dbReference type="Proteomes" id="UP001345219"/>
    </source>
</evidence>
<feature type="chain" id="PRO_5042956978" evidence="1">
    <location>
        <begin position="21"/>
        <end position="152"/>
    </location>
</feature>
<keyword evidence="3" id="KW-1185">Reference proteome</keyword>
<comment type="caution">
    <text evidence="2">The sequence shown here is derived from an EMBL/GenBank/DDBJ whole genome shotgun (WGS) entry which is preliminary data.</text>
</comment>
<accession>A0AAN7H117</accession>
<keyword evidence="1" id="KW-0732">Signal</keyword>
<dbReference type="EMBL" id="JAXIOK010000021">
    <property type="protein sequence ID" value="KAK4746067.1"/>
    <property type="molecule type" value="Genomic_DNA"/>
</dbReference>
<evidence type="ECO:0000313" key="2">
    <source>
        <dbReference type="EMBL" id="KAK4746067.1"/>
    </source>
</evidence>
<dbReference type="AlphaFoldDB" id="A0AAN7H117"/>
<protein>
    <submittedName>
        <fullName evidence="2">Uncharacterized protein</fullName>
    </submittedName>
</protein>
<organism evidence="2 3">
    <name type="scientific">Trapa incisa</name>
    <dbReference type="NCBI Taxonomy" id="236973"/>
    <lineage>
        <taxon>Eukaryota</taxon>
        <taxon>Viridiplantae</taxon>
        <taxon>Streptophyta</taxon>
        <taxon>Embryophyta</taxon>
        <taxon>Tracheophyta</taxon>
        <taxon>Spermatophyta</taxon>
        <taxon>Magnoliopsida</taxon>
        <taxon>eudicotyledons</taxon>
        <taxon>Gunneridae</taxon>
        <taxon>Pentapetalae</taxon>
        <taxon>rosids</taxon>
        <taxon>malvids</taxon>
        <taxon>Myrtales</taxon>
        <taxon>Lythraceae</taxon>
        <taxon>Trapa</taxon>
    </lineage>
</organism>
<reference evidence="2 3" key="1">
    <citation type="journal article" date="2023" name="Hortic Res">
        <title>Pangenome of water caltrop reveals structural variations and asymmetric subgenome divergence after allopolyploidization.</title>
        <authorList>
            <person name="Zhang X."/>
            <person name="Chen Y."/>
            <person name="Wang L."/>
            <person name="Yuan Y."/>
            <person name="Fang M."/>
            <person name="Shi L."/>
            <person name="Lu R."/>
            <person name="Comes H.P."/>
            <person name="Ma Y."/>
            <person name="Chen Y."/>
            <person name="Huang G."/>
            <person name="Zhou Y."/>
            <person name="Zheng Z."/>
            <person name="Qiu Y."/>
        </authorList>
    </citation>
    <scope>NUCLEOTIDE SEQUENCE [LARGE SCALE GENOMIC DNA]</scope>
    <source>
        <tissue evidence="2">Roots</tissue>
    </source>
</reference>
<dbReference type="Proteomes" id="UP001345219">
    <property type="component" value="Chromosome 10"/>
</dbReference>
<evidence type="ECO:0000256" key="1">
    <source>
        <dbReference type="SAM" id="SignalP"/>
    </source>
</evidence>
<name>A0AAN7H117_9MYRT</name>
<proteinExistence type="predicted"/>